<accession>A0AA85G2C4</accession>
<organism evidence="1 2">
    <name type="scientific">Schistosoma rodhaini</name>
    <dbReference type="NCBI Taxonomy" id="6188"/>
    <lineage>
        <taxon>Eukaryota</taxon>
        <taxon>Metazoa</taxon>
        <taxon>Spiralia</taxon>
        <taxon>Lophotrochozoa</taxon>
        <taxon>Platyhelminthes</taxon>
        <taxon>Trematoda</taxon>
        <taxon>Digenea</taxon>
        <taxon>Strigeidida</taxon>
        <taxon>Schistosomatoidea</taxon>
        <taxon>Schistosomatidae</taxon>
        <taxon>Schistosoma</taxon>
    </lineage>
</organism>
<dbReference type="Proteomes" id="UP000050792">
    <property type="component" value="Unassembled WGS sequence"/>
</dbReference>
<evidence type="ECO:0000313" key="2">
    <source>
        <dbReference type="WBParaSite" id="SRDH1_75530.1"/>
    </source>
</evidence>
<dbReference type="WBParaSite" id="SRDH1_75530.1">
    <property type="protein sequence ID" value="SRDH1_75530.1"/>
    <property type="gene ID" value="SRDH1_75530"/>
</dbReference>
<dbReference type="AlphaFoldDB" id="A0AA85G2C4"/>
<name>A0AA85G2C4_9TREM</name>
<sequence length="152" mass="17353">MLSRVPSQWYDESEGIASFPEAFGEPVCPDIGFVHAENPNKVQDYPNEYEADTCFPFDCFSGESSLDESHVSIAHINAYLSVYCNINNKKMYHNFYASQSHMMECLKLLVSVYPQILTYNNRSVRCKIMQIKNVKLVITLRRKDPTLVRGGG</sequence>
<keyword evidence="1" id="KW-1185">Reference proteome</keyword>
<protein>
    <submittedName>
        <fullName evidence="2">Uncharacterized protein</fullName>
    </submittedName>
</protein>
<reference evidence="1" key="1">
    <citation type="submission" date="2022-06" db="EMBL/GenBank/DDBJ databases">
        <authorList>
            <person name="Berger JAMES D."/>
            <person name="Berger JAMES D."/>
        </authorList>
    </citation>
    <scope>NUCLEOTIDE SEQUENCE [LARGE SCALE GENOMIC DNA]</scope>
</reference>
<reference evidence="2" key="2">
    <citation type="submission" date="2023-11" db="UniProtKB">
        <authorList>
            <consortium name="WormBaseParasite"/>
        </authorList>
    </citation>
    <scope>IDENTIFICATION</scope>
</reference>
<evidence type="ECO:0000313" key="1">
    <source>
        <dbReference type="Proteomes" id="UP000050792"/>
    </source>
</evidence>
<proteinExistence type="predicted"/>